<name>A0A562EP66_RHORH</name>
<feature type="region of interest" description="Disordered" evidence="1">
    <location>
        <begin position="1"/>
        <end position="34"/>
    </location>
</feature>
<evidence type="ECO:0000313" key="3">
    <source>
        <dbReference type="Proteomes" id="UP000317573"/>
    </source>
</evidence>
<evidence type="ECO:0000313" key="2">
    <source>
        <dbReference type="EMBL" id="TWH23551.1"/>
    </source>
</evidence>
<reference evidence="2 3" key="1">
    <citation type="submission" date="2019-07" db="EMBL/GenBank/DDBJ databases">
        <title>Genome sequencing of lignin-degrading bacterial isolates.</title>
        <authorList>
            <person name="Gladden J."/>
        </authorList>
    </citation>
    <scope>NUCLEOTIDE SEQUENCE [LARGE SCALE GENOMIC DNA]</scope>
    <source>
        <strain evidence="2 3">J45</strain>
    </source>
</reference>
<accession>A0A562EP66</accession>
<sequence>MGLTTRMHDGMSWMRTGSAIGGPAADRPVRVRGR</sequence>
<dbReference type="AlphaFoldDB" id="A0A562EP66"/>
<evidence type="ECO:0000256" key="1">
    <source>
        <dbReference type="SAM" id="MobiDB-lite"/>
    </source>
</evidence>
<protein>
    <submittedName>
        <fullName evidence="2">Uncharacterized protein</fullName>
    </submittedName>
</protein>
<comment type="caution">
    <text evidence="2">The sequence shown here is derived from an EMBL/GenBank/DDBJ whole genome shotgun (WGS) entry which is preliminary data.</text>
</comment>
<dbReference type="Proteomes" id="UP000317573">
    <property type="component" value="Unassembled WGS sequence"/>
</dbReference>
<dbReference type="EMBL" id="VLJT01000009">
    <property type="protein sequence ID" value="TWH23551.1"/>
    <property type="molecule type" value="Genomic_DNA"/>
</dbReference>
<gene>
    <name evidence="2" type="ORF">L618_001200000980</name>
</gene>
<organism evidence="2 3">
    <name type="scientific">Rhodococcus rhodochrous J45</name>
    <dbReference type="NCBI Taxonomy" id="935266"/>
    <lineage>
        <taxon>Bacteria</taxon>
        <taxon>Bacillati</taxon>
        <taxon>Actinomycetota</taxon>
        <taxon>Actinomycetes</taxon>
        <taxon>Mycobacteriales</taxon>
        <taxon>Nocardiaceae</taxon>
        <taxon>Rhodococcus</taxon>
    </lineage>
</organism>
<proteinExistence type="predicted"/>